<dbReference type="FunCoup" id="A0A0D2VX96">
    <property type="interactions" value="127"/>
</dbReference>
<proteinExistence type="inferred from homology"/>
<dbReference type="Pfam" id="PF07651">
    <property type="entry name" value="ANTH"/>
    <property type="match status" value="1"/>
</dbReference>
<feature type="coiled-coil region" evidence="5">
    <location>
        <begin position="302"/>
        <end position="386"/>
    </location>
</feature>
<dbReference type="SUPFAM" id="SSF109885">
    <property type="entry name" value="I/LWEQ domain"/>
    <property type="match status" value="1"/>
</dbReference>
<sequence>MSAERDKVIKESEEHLTKACSPSETAPKVKHIRTAIISTWNQNGSDVFWAALRKLPLGTQPIMCWKALITLHKILQDGHPNVLRELVRNQGVLASLGQMWESKGHIFSPLIAGYLRFLISKLDFHDQHTDIPGNLDFDAFKKSSAMSDLGSATRLVMACFILQDKILATVGLVLNSLSGDRASEKNECREAAFLPLIPESVSLYNIVVDILTTLHRSTPEDELIAHRERFMEQFPRIKKFYFEARNLRFLTNLVQIPLLDSPPDFITKYANAPTPPPAKVAAPAPVNKFEDFDAMPNQFEFVDERDKIIEALRARIAELEAQVQSLIARSQQDQMLISSLQQRLNDLQELLQTAQTSGANELKEKVEAAESKYNKVFQMYSKLRQEHLEALKKVGQVSEFEAFANRAKEEKENADRAHAQELSSLRSANARLESLMHDLQTKTQESEAAQQRVAQERRRILAHAVADSKRIIRQALAELENPQNPGSSSSTAQSVDENIHNTLGVNQRLSEALAAFAPVASAGTNEVPFDVLGNASVFANMLAELLNNSKGTTRLAADQTVADGIIAHCRSTGQAALAYFDTLHCNNENDSMKFTAEQVGAGAAKFREAADSLAKITEGLIPREIKDSDSLGDAVEKQMSEAAMAINDAARRIQEMLEKSKKTQSGIQLDVNESILASAQQLMDLIRILIQKSTVVQQEVVAASRGSASATEFYKKNHRWTEGLISAAKAVGWGATLLVDNADKVVNNMGKFEELMVAAGEVAASTAQLVASSRVKSAANSKSQEELMGASRDVTGATRNLVSAAKNASQLMADQASNKQVQDLSKLTLTQAKRQEMNQQVKVLELEQQLSQERTRLLELRKVHYHLAGDVGNE</sequence>
<dbReference type="InterPro" id="IPR011417">
    <property type="entry name" value="ANTH_dom"/>
</dbReference>
<evidence type="ECO:0000256" key="3">
    <source>
        <dbReference type="ARBA" id="ARBA00022490"/>
    </source>
</evidence>
<dbReference type="InterPro" id="IPR030224">
    <property type="entry name" value="Sla2_fam"/>
</dbReference>
<evidence type="ECO:0008006" key="11">
    <source>
        <dbReference type="Google" id="ProtNLM"/>
    </source>
</evidence>
<dbReference type="Gene3D" id="1.20.1410.10">
    <property type="entry name" value="I/LWEQ domain"/>
    <property type="match status" value="1"/>
</dbReference>
<dbReference type="InterPro" id="IPR002558">
    <property type="entry name" value="ILWEQ_dom"/>
</dbReference>
<dbReference type="eggNOG" id="KOG0980">
    <property type="taxonomic scope" value="Eukaryota"/>
</dbReference>
<dbReference type="SMART" id="SM00273">
    <property type="entry name" value="ENTH"/>
    <property type="match status" value="1"/>
</dbReference>
<dbReference type="GO" id="GO:0032051">
    <property type="term" value="F:clathrin light chain binding"/>
    <property type="evidence" value="ECO:0007669"/>
    <property type="project" value="TreeGrafter"/>
</dbReference>
<dbReference type="Proteomes" id="UP000008743">
    <property type="component" value="Unassembled WGS sequence"/>
</dbReference>
<dbReference type="InParanoid" id="A0A0D2VX96"/>
<dbReference type="GO" id="GO:0051015">
    <property type="term" value="F:actin filament binding"/>
    <property type="evidence" value="ECO:0007669"/>
    <property type="project" value="TreeGrafter"/>
</dbReference>
<evidence type="ECO:0000256" key="1">
    <source>
        <dbReference type="ARBA" id="ARBA00004496"/>
    </source>
</evidence>
<accession>A0A0D2VX96</accession>
<evidence type="ECO:0000259" key="7">
    <source>
        <dbReference type="PROSITE" id="PS50942"/>
    </source>
</evidence>
<feature type="coiled-coil region" evidence="5">
    <location>
        <begin position="827"/>
        <end position="863"/>
    </location>
</feature>
<dbReference type="Gene3D" id="1.25.40.90">
    <property type="match status" value="1"/>
</dbReference>
<comment type="similarity">
    <text evidence="2">Belongs to the SLA2 family.</text>
</comment>
<evidence type="ECO:0000256" key="6">
    <source>
        <dbReference type="SAM" id="MobiDB-lite"/>
    </source>
</evidence>
<evidence type="ECO:0000313" key="10">
    <source>
        <dbReference type="Proteomes" id="UP000008743"/>
    </source>
</evidence>
<feature type="domain" description="ENTH" evidence="7">
    <location>
        <begin position="4"/>
        <end position="132"/>
    </location>
</feature>
<dbReference type="FunFam" id="1.20.1410.10:FF:000006">
    <property type="entry name" value="Huntingtin interacting protein"/>
    <property type="match status" value="1"/>
</dbReference>
<dbReference type="InterPro" id="IPR035964">
    <property type="entry name" value="I/LWEQ_dom_sf"/>
</dbReference>
<name>A0A0D2VX96_CAPO3</name>
<evidence type="ECO:0000256" key="5">
    <source>
        <dbReference type="SAM" id="Coils"/>
    </source>
</evidence>
<dbReference type="GO" id="GO:0035615">
    <property type="term" value="F:clathrin adaptor activity"/>
    <property type="evidence" value="ECO:0007669"/>
    <property type="project" value="TreeGrafter"/>
</dbReference>
<feature type="compositionally biased region" description="Basic and acidic residues" evidence="6">
    <location>
        <begin position="1"/>
        <end position="17"/>
    </location>
</feature>
<dbReference type="RefSeq" id="XP_004344222.1">
    <property type="nucleotide sequence ID" value="XM_004344172.2"/>
</dbReference>
<evidence type="ECO:0000256" key="4">
    <source>
        <dbReference type="ARBA" id="ARBA00023203"/>
    </source>
</evidence>
<keyword evidence="5" id="KW-0175">Coiled coil</keyword>
<dbReference type="OMA" id="FQMSVEM"/>
<dbReference type="SMART" id="SM00307">
    <property type="entry name" value="ILWEQ"/>
    <property type="match status" value="1"/>
</dbReference>
<keyword evidence="4" id="KW-0009">Actin-binding</keyword>
<evidence type="ECO:0000313" key="9">
    <source>
        <dbReference type="EMBL" id="KJE96247.1"/>
    </source>
</evidence>
<dbReference type="InterPro" id="IPR013809">
    <property type="entry name" value="ENTH"/>
</dbReference>
<dbReference type="AlphaFoldDB" id="A0A0D2VX96"/>
<dbReference type="PhylomeDB" id="A0A0D2VX96"/>
<evidence type="ECO:0000259" key="8">
    <source>
        <dbReference type="PROSITE" id="PS50945"/>
    </source>
</evidence>
<feature type="domain" description="I/LWEQ" evidence="8">
    <location>
        <begin position="623"/>
        <end position="868"/>
    </location>
</feature>
<dbReference type="Gene3D" id="1.20.5.1700">
    <property type="match status" value="1"/>
</dbReference>
<dbReference type="SUPFAM" id="SSF48464">
    <property type="entry name" value="ENTH/VHS domain"/>
    <property type="match status" value="1"/>
</dbReference>
<dbReference type="STRING" id="595528.A0A0D2VX96"/>
<feature type="coiled-coil region" evidence="5">
    <location>
        <begin position="422"/>
        <end position="459"/>
    </location>
</feature>
<dbReference type="PROSITE" id="PS50942">
    <property type="entry name" value="ENTH"/>
    <property type="match status" value="1"/>
</dbReference>
<dbReference type="EMBL" id="KE346371">
    <property type="protein sequence ID" value="KJE96247.1"/>
    <property type="molecule type" value="Genomic_DNA"/>
</dbReference>
<dbReference type="OrthoDB" id="8178130at2759"/>
<dbReference type="GO" id="GO:0030136">
    <property type="term" value="C:clathrin-coated vesicle"/>
    <property type="evidence" value="ECO:0007669"/>
    <property type="project" value="TreeGrafter"/>
</dbReference>
<keyword evidence="10" id="KW-1185">Reference proteome</keyword>
<protein>
    <recommendedName>
        <fullName evidence="11">Huntingtin interacting protein 1</fullName>
    </recommendedName>
</protein>
<dbReference type="CDD" id="cd17006">
    <property type="entry name" value="ANTH_N_HIP1_like"/>
    <property type="match status" value="1"/>
</dbReference>
<gene>
    <name evidence="9" type="ORF">CAOG_006601</name>
</gene>
<keyword evidence="3" id="KW-0963">Cytoplasm</keyword>
<dbReference type="GO" id="GO:0043325">
    <property type="term" value="F:phosphatidylinositol-3,4-bisphosphate binding"/>
    <property type="evidence" value="ECO:0007669"/>
    <property type="project" value="TreeGrafter"/>
</dbReference>
<evidence type="ECO:0000256" key="2">
    <source>
        <dbReference type="ARBA" id="ARBA00010135"/>
    </source>
</evidence>
<dbReference type="GO" id="GO:0006897">
    <property type="term" value="P:endocytosis"/>
    <property type="evidence" value="ECO:0007669"/>
    <property type="project" value="InterPro"/>
</dbReference>
<dbReference type="InterPro" id="IPR008942">
    <property type="entry name" value="ENTH_VHS"/>
</dbReference>
<dbReference type="PANTHER" id="PTHR10407:SF15">
    <property type="entry name" value="HUNTINGTIN INTERACTING PROTEIN 1"/>
    <property type="match status" value="1"/>
</dbReference>
<dbReference type="PROSITE" id="PS50945">
    <property type="entry name" value="I_LWEQ"/>
    <property type="match status" value="1"/>
</dbReference>
<dbReference type="GO" id="GO:0080025">
    <property type="term" value="F:phosphatidylinositol-3,5-bisphosphate binding"/>
    <property type="evidence" value="ECO:0007669"/>
    <property type="project" value="TreeGrafter"/>
</dbReference>
<organism evidence="9 10">
    <name type="scientific">Capsaspora owczarzaki (strain ATCC 30864)</name>
    <dbReference type="NCBI Taxonomy" id="595528"/>
    <lineage>
        <taxon>Eukaryota</taxon>
        <taxon>Filasterea</taxon>
        <taxon>Capsaspora</taxon>
    </lineage>
</organism>
<feature type="region of interest" description="Disordered" evidence="6">
    <location>
        <begin position="1"/>
        <end position="22"/>
    </location>
</feature>
<dbReference type="GO" id="GO:0030864">
    <property type="term" value="C:cortical actin cytoskeleton"/>
    <property type="evidence" value="ECO:0007669"/>
    <property type="project" value="TreeGrafter"/>
</dbReference>
<reference evidence="10" key="1">
    <citation type="submission" date="2011-02" db="EMBL/GenBank/DDBJ databases">
        <title>The Genome Sequence of Capsaspora owczarzaki ATCC 30864.</title>
        <authorList>
            <person name="Russ C."/>
            <person name="Cuomo C."/>
            <person name="Burger G."/>
            <person name="Gray M.W."/>
            <person name="Holland P.W.H."/>
            <person name="King N."/>
            <person name="Lang F.B.F."/>
            <person name="Roger A.J."/>
            <person name="Ruiz-Trillo I."/>
            <person name="Young S.K."/>
            <person name="Zeng Q."/>
            <person name="Gargeya S."/>
            <person name="Alvarado L."/>
            <person name="Berlin A."/>
            <person name="Chapman S.B."/>
            <person name="Chen Z."/>
            <person name="Freedman E."/>
            <person name="Gellesch M."/>
            <person name="Goldberg J."/>
            <person name="Griggs A."/>
            <person name="Gujja S."/>
            <person name="Heilman E."/>
            <person name="Heiman D."/>
            <person name="Howarth C."/>
            <person name="Mehta T."/>
            <person name="Neiman D."/>
            <person name="Pearson M."/>
            <person name="Roberts A."/>
            <person name="Saif S."/>
            <person name="Shea T."/>
            <person name="Shenoy N."/>
            <person name="Sisk P."/>
            <person name="Stolte C."/>
            <person name="Sykes S."/>
            <person name="White J."/>
            <person name="Yandava C."/>
            <person name="Haas B."/>
            <person name="Nusbaum C."/>
            <person name="Birren B."/>
        </authorList>
    </citation>
    <scope>NUCLEOTIDE SEQUENCE</scope>
    <source>
        <strain evidence="10">ATCC 30864</strain>
    </source>
</reference>
<dbReference type="GO" id="GO:0048268">
    <property type="term" value="P:clathrin coat assembly"/>
    <property type="evidence" value="ECO:0007669"/>
    <property type="project" value="TreeGrafter"/>
</dbReference>
<dbReference type="GO" id="GO:0007015">
    <property type="term" value="P:actin filament organization"/>
    <property type="evidence" value="ECO:0007669"/>
    <property type="project" value="TreeGrafter"/>
</dbReference>
<comment type="subcellular location">
    <subcellularLocation>
        <location evidence="1">Cytoplasm</location>
    </subcellularLocation>
</comment>
<dbReference type="Pfam" id="PF01608">
    <property type="entry name" value="I_LWEQ"/>
    <property type="match status" value="1"/>
</dbReference>
<dbReference type="PANTHER" id="PTHR10407">
    <property type="entry name" value="HUNTINGTIN INTERACTING PROTEIN 1"/>
    <property type="match status" value="1"/>
</dbReference>